<dbReference type="RefSeq" id="WP_237383144.1">
    <property type="nucleotide sequence ID" value="NZ_CP071793.1"/>
</dbReference>
<reference evidence="9" key="1">
    <citation type="submission" date="2021-03" db="EMBL/GenBank/DDBJ databases">
        <title>Acanthopleuribacteraceae sp. M133.</title>
        <authorList>
            <person name="Wang G."/>
        </authorList>
    </citation>
    <scope>NUCLEOTIDE SEQUENCE</scope>
    <source>
        <strain evidence="9">M133</strain>
    </source>
</reference>
<name>A0A8A4U2T5_SULCO</name>
<dbReference type="PANTHER" id="PTHR20982">
    <property type="entry name" value="RIBOSOME RECYCLING FACTOR"/>
    <property type="match status" value="1"/>
</dbReference>
<dbReference type="PANTHER" id="PTHR20982:SF3">
    <property type="entry name" value="MITOCHONDRIAL RIBOSOME RECYCLING FACTOR PSEUDO 1"/>
    <property type="match status" value="1"/>
</dbReference>
<dbReference type="GO" id="GO:0043023">
    <property type="term" value="F:ribosomal large subunit binding"/>
    <property type="evidence" value="ECO:0007669"/>
    <property type="project" value="TreeGrafter"/>
</dbReference>
<dbReference type="InterPro" id="IPR002661">
    <property type="entry name" value="Ribosome_recyc_fac"/>
</dbReference>
<proteinExistence type="inferred from homology"/>
<keyword evidence="10" id="KW-1185">Reference proteome</keyword>
<dbReference type="SUPFAM" id="SSF55194">
    <property type="entry name" value="Ribosome recycling factor, RRF"/>
    <property type="match status" value="1"/>
</dbReference>
<evidence type="ECO:0000256" key="1">
    <source>
        <dbReference type="ARBA" id="ARBA00004496"/>
    </source>
</evidence>
<gene>
    <name evidence="6 9" type="primary">frr</name>
    <name evidence="9" type="ORF">J3U87_11335</name>
</gene>
<dbReference type="Pfam" id="PF01765">
    <property type="entry name" value="RRF"/>
    <property type="match status" value="1"/>
</dbReference>
<keyword evidence="7" id="KW-0175">Coiled coil</keyword>
<comment type="function">
    <text evidence="5 6">Responsible for the release of ribosomes from messenger RNA at the termination of protein biosynthesis. May increase the efficiency of translation by recycling ribosomes from one round of translation to another.</text>
</comment>
<evidence type="ECO:0000256" key="4">
    <source>
        <dbReference type="ARBA" id="ARBA00022917"/>
    </source>
</evidence>
<dbReference type="NCBIfam" id="TIGR00496">
    <property type="entry name" value="frr"/>
    <property type="match status" value="1"/>
</dbReference>
<feature type="coiled-coil region" evidence="7">
    <location>
        <begin position="125"/>
        <end position="152"/>
    </location>
</feature>
<evidence type="ECO:0000256" key="6">
    <source>
        <dbReference type="HAMAP-Rule" id="MF_00040"/>
    </source>
</evidence>
<evidence type="ECO:0000256" key="7">
    <source>
        <dbReference type="SAM" id="Coils"/>
    </source>
</evidence>
<evidence type="ECO:0000313" key="10">
    <source>
        <dbReference type="Proteomes" id="UP000663929"/>
    </source>
</evidence>
<protein>
    <recommendedName>
        <fullName evidence="6">Ribosome-recycling factor</fullName>
        <shortName evidence="6">RRF</shortName>
    </recommendedName>
    <alternativeName>
        <fullName evidence="6">Ribosome-releasing factor</fullName>
    </alternativeName>
</protein>
<evidence type="ECO:0000256" key="3">
    <source>
        <dbReference type="ARBA" id="ARBA00022490"/>
    </source>
</evidence>
<dbReference type="GO" id="GO:0002184">
    <property type="term" value="P:cytoplasmic translational termination"/>
    <property type="evidence" value="ECO:0007669"/>
    <property type="project" value="TreeGrafter"/>
</dbReference>
<accession>A0A8A4U2T5</accession>
<dbReference type="GO" id="GO:0005829">
    <property type="term" value="C:cytosol"/>
    <property type="evidence" value="ECO:0007669"/>
    <property type="project" value="GOC"/>
</dbReference>
<dbReference type="EMBL" id="CP071793">
    <property type="protein sequence ID" value="QTD53045.1"/>
    <property type="molecule type" value="Genomic_DNA"/>
</dbReference>
<sequence>MLDQQYKDAKSRMAQAVQKFSGELSKVRTGRASLAIFDGIKVDYYGAPTPINQVAALANPEPNLITIQPWEPSMLGAVEKSILAANIGLTPNNDGSIIRISVPPLTEERRKEYVKQVHKLGEAAKTAVRNVRRDVNDQIKALEKEKEISQDDMHRGLDEVQKITDARVGEIDKMVKGKEDEIMAV</sequence>
<keyword evidence="4 6" id="KW-0648">Protein biosynthesis</keyword>
<keyword evidence="3 6" id="KW-0963">Cytoplasm</keyword>
<evidence type="ECO:0000256" key="2">
    <source>
        <dbReference type="ARBA" id="ARBA00005912"/>
    </source>
</evidence>
<dbReference type="AlphaFoldDB" id="A0A8A4U2T5"/>
<evidence type="ECO:0000256" key="5">
    <source>
        <dbReference type="ARBA" id="ARBA00025050"/>
    </source>
</evidence>
<dbReference type="Gene3D" id="1.10.132.20">
    <property type="entry name" value="Ribosome-recycling factor"/>
    <property type="match status" value="1"/>
</dbReference>
<dbReference type="FunFam" id="1.10.132.20:FF:000001">
    <property type="entry name" value="Ribosome-recycling factor"/>
    <property type="match status" value="1"/>
</dbReference>
<evidence type="ECO:0000259" key="8">
    <source>
        <dbReference type="Pfam" id="PF01765"/>
    </source>
</evidence>
<organism evidence="9 10">
    <name type="scientific">Sulfidibacter corallicola</name>
    <dbReference type="NCBI Taxonomy" id="2818388"/>
    <lineage>
        <taxon>Bacteria</taxon>
        <taxon>Pseudomonadati</taxon>
        <taxon>Acidobacteriota</taxon>
        <taxon>Holophagae</taxon>
        <taxon>Acanthopleuribacterales</taxon>
        <taxon>Acanthopleuribacteraceae</taxon>
        <taxon>Sulfidibacter</taxon>
    </lineage>
</organism>
<dbReference type="Proteomes" id="UP000663929">
    <property type="component" value="Chromosome"/>
</dbReference>
<dbReference type="FunFam" id="3.30.1360.40:FF:000001">
    <property type="entry name" value="Ribosome-recycling factor"/>
    <property type="match status" value="1"/>
</dbReference>
<comment type="similarity">
    <text evidence="2 6">Belongs to the RRF family.</text>
</comment>
<dbReference type="HAMAP" id="MF_00040">
    <property type="entry name" value="RRF"/>
    <property type="match status" value="1"/>
</dbReference>
<dbReference type="InterPro" id="IPR023584">
    <property type="entry name" value="Ribosome_recyc_fac_dom"/>
</dbReference>
<dbReference type="CDD" id="cd00520">
    <property type="entry name" value="RRF"/>
    <property type="match status" value="1"/>
</dbReference>
<dbReference type="InterPro" id="IPR036191">
    <property type="entry name" value="RRF_sf"/>
</dbReference>
<dbReference type="KEGG" id="scor:J3U87_11335"/>
<comment type="subcellular location">
    <subcellularLocation>
        <location evidence="1 6">Cytoplasm</location>
    </subcellularLocation>
</comment>
<feature type="domain" description="Ribosome recycling factor" evidence="8">
    <location>
        <begin position="22"/>
        <end position="183"/>
    </location>
</feature>
<evidence type="ECO:0000313" key="9">
    <source>
        <dbReference type="EMBL" id="QTD53045.1"/>
    </source>
</evidence>
<dbReference type="Gene3D" id="3.30.1360.40">
    <property type="match status" value="1"/>
</dbReference>